<dbReference type="InterPro" id="IPR000727">
    <property type="entry name" value="T_SNARE_dom"/>
</dbReference>
<dbReference type="GO" id="GO:0006897">
    <property type="term" value="P:endocytosis"/>
    <property type="evidence" value="ECO:0007669"/>
    <property type="project" value="EnsemblFungi"/>
</dbReference>
<keyword evidence="3" id="KW-0813">Transport</keyword>
<dbReference type="InterPro" id="IPR006012">
    <property type="entry name" value="Syntaxin/epimorphin_CS"/>
</dbReference>
<keyword evidence="7" id="KW-0333">Golgi apparatus</keyword>
<evidence type="ECO:0000256" key="10">
    <source>
        <dbReference type="SAM" id="Phobius"/>
    </source>
</evidence>
<evidence type="ECO:0000256" key="2">
    <source>
        <dbReference type="ARBA" id="ARBA00009063"/>
    </source>
</evidence>
<sequence length="367" mass="42730">MFRDRTNLYLSYRRTFPHNVRLSSTYRDDSDKATTEFDIDNEAYPMIEMGVHSKGKNTLPPVFIDIARDIDDYLDKVREHTAKLHKLYQKNSLPGFEDKTHDEKLIEDISFKVIQLFQKCYNIMKKLKGIYDDQTVDGRRLNRGELMILDNVQKSYADKIQIESNKFRALQNNYLKFLNKDDLKPISNNTLKSSSANETALLEEDTIGGIGAREQQEIEEYSRQTLQRRQATSSDNYLHVRDEEITQLAQGVLEVSTIFREMQSLIIDQGTIIDRIDYNLENTVIELKSAQNELNKATTYQKRTQKCKIILLLTLCVIALIFFILLKPRGGSTRVVHEVEQVPVPVHPEINDFENDKRYIEDNIQLI</sequence>
<evidence type="ECO:0000256" key="5">
    <source>
        <dbReference type="ARBA" id="ARBA00022927"/>
    </source>
</evidence>
<dbReference type="GO" id="GO:0048278">
    <property type="term" value="P:vesicle docking"/>
    <property type="evidence" value="ECO:0007669"/>
    <property type="project" value="TreeGrafter"/>
</dbReference>
<dbReference type="PANTHER" id="PTHR19957">
    <property type="entry name" value="SYNTAXIN"/>
    <property type="match status" value="1"/>
</dbReference>
<evidence type="ECO:0000256" key="7">
    <source>
        <dbReference type="ARBA" id="ARBA00023034"/>
    </source>
</evidence>
<dbReference type="GO" id="GO:0000139">
    <property type="term" value="C:Golgi membrane"/>
    <property type="evidence" value="ECO:0007669"/>
    <property type="project" value="UniProtKB-SubCell"/>
</dbReference>
<dbReference type="GO" id="GO:0000149">
    <property type="term" value="F:SNARE binding"/>
    <property type="evidence" value="ECO:0007669"/>
    <property type="project" value="TreeGrafter"/>
</dbReference>
<dbReference type="PROSITE" id="PS50192">
    <property type="entry name" value="T_SNARE"/>
    <property type="match status" value="1"/>
</dbReference>
<dbReference type="GO" id="GO:0032258">
    <property type="term" value="P:cytoplasm to vacuole targeting by the Cvt pathway"/>
    <property type="evidence" value="ECO:0007669"/>
    <property type="project" value="EnsemblFungi"/>
</dbReference>
<dbReference type="VEuPathDB" id="FungiDB:GWK60_G08635"/>
<dbReference type="GO" id="GO:0009306">
    <property type="term" value="P:protein secretion"/>
    <property type="evidence" value="ECO:0007669"/>
    <property type="project" value="EnsemblFungi"/>
</dbReference>
<accession>A0A0W0D2Z1</accession>
<evidence type="ECO:0000256" key="4">
    <source>
        <dbReference type="ARBA" id="ARBA00022692"/>
    </source>
</evidence>
<dbReference type="VEuPathDB" id="FungiDB:B1J91_G08932g"/>
<evidence type="ECO:0000256" key="3">
    <source>
        <dbReference type="ARBA" id="ARBA00022448"/>
    </source>
</evidence>
<dbReference type="Proteomes" id="UP000054886">
    <property type="component" value="Unassembled WGS sequence"/>
</dbReference>
<dbReference type="InterPro" id="IPR010989">
    <property type="entry name" value="SNARE"/>
</dbReference>
<evidence type="ECO:0000256" key="9">
    <source>
        <dbReference type="ARBA" id="ARBA00023136"/>
    </source>
</evidence>
<dbReference type="PhylomeDB" id="A0A0W0D2Z1"/>
<comment type="caution">
    <text evidence="11">The sequence shown here is derived from an EMBL/GenBank/DDBJ whole genome shotgun (WGS) entry which is preliminary data.</text>
</comment>
<keyword evidence="5" id="KW-0653">Protein transport</keyword>
<dbReference type="InterPro" id="IPR045242">
    <property type="entry name" value="Syntaxin"/>
</dbReference>
<organism evidence="11 12">
    <name type="scientific">Candida glabrata</name>
    <name type="common">Yeast</name>
    <name type="synonym">Torulopsis glabrata</name>
    <dbReference type="NCBI Taxonomy" id="5478"/>
    <lineage>
        <taxon>Eukaryota</taxon>
        <taxon>Fungi</taxon>
        <taxon>Dikarya</taxon>
        <taxon>Ascomycota</taxon>
        <taxon>Saccharomycotina</taxon>
        <taxon>Saccharomycetes</taxon>
        <taxon>Saccharomycetales</taxon>
        <taxon>Saccharomycetaceae</taxon>
        <taxon>Nakaseomyces</taxon>
    </lineage>
</organism>
<comment type="subcellular location">
    <subcellularLocation>
        <location evidence="1">Golgi apparatus membrane</location>
        <topology evidence="1">Single-pass type IV membrane protein</topology>
    </subcellularLocation>
</comment>
<dbReference type="PROSITE" id="PS00914">
    <property type="entry name" value="SYNTAXIN"/>
    <property type="match status" value="1"/>
</dbReference>
<feature type="transmembrane region" description="Helical" evidence="10">
    <location>
        <begin position="309"/>
        <end position="326"/>
    </location>
</feature>
<dbReference type="GO" id="GO:0031201">
    <property type="term" value="C:SNARE complex"/>
    <property type="evidence" value="ECO:0007669"/>
    <property type="project" value="EnsemblFungi"/>
</dbReference>
<dbReference type="Pfam" id="PF05739">
    <property type="entry name" value="SNARE"/>
    <property type="match status" value="1"/>
</dbReference>
<proteinExistence type="inferred from homology"/>
<dbReference type="VEuPathDB" id="FungiDB:GVI51_G08767"/>
<gene>
    <name evidence="11" type="ORF">AO440_001853</name>
</gene>
<evidence type="ECO:0000313" key="12">
    <source>
        <dbReference type="Proteomes" id="UP000054886"/>
    </source>
</evidence>
<dbReference type="OrthoDB" id="10251371at2759"/>
<keyword evidence="9 10" id="KW-0472">Membrane</keyword>
<keyword evidence="8" id="KW-0175">Coiled coil</keyword>
<dbReference type="VEuPathDB" id="FungiDB:CAGL0G08932g"/>
<dbReference type="GO" id="GO:0005484">
    <property type="term" value="F:SNAP receptor activity"/>
    <property type="evidence" value="ECO:0007669"/>
    <property type="project" value="EnsemblFungi"/>
</dbReference>
<dbReference type="AlphaFoldDB" id="A0A0W0D2Z1"/>
<keyword evidence="4 10" id="KW-0812">Transmembrane</keyword>
<dbReference type="GO" id="GO:0005802">
    <property type="term" value="C:trans-Golgi network"/>
    <property type="evidence" value="ECO:0007669"/>
    <property type="project" value="EnsemblFungi"/>
</dbReference>
<evidence type="ECO:0000256" key="8">
    <source>
        <dbReference type="ARBA" id="ARBA00023054"/>
    </source>
</evidence>
<dbReference type="EMBL" id="LLZZ01000110">
    <property type="protein sequence ID" value="KTB06185.1"/>
    <property type="molecule type" value="Genomic_DNA"/>
</dbReference>
<dbReference type="GO" id="GO:0006896">
    <property type="term" value="P:Golgi to vacuole transport"/>
    <property type="evidence" value="ECO:0007669"/>
    <property type="project" value="EnsemblFungi"/>
</dbReference>
<comment type="similarity">
    <text evidence="2">Belongs to the syntaxin family.</text>
</comment>
<evidence type="ECO:0000256" key="1">
    <source>
        <dbReference type="ARBA" id="ARBA00004409"/>
    </source>
</evidence>
<dbReference type="GO" id="GO:0006906">
    <property type="term" value="P:vesicle fusion"/>
    <property type="evidence" value="ECO:0007669"/>
    <property type="project" value="EnsemblFungi"/>
</dbReference>
<dbReference type="VEuPathDB" id="FungiDB:GW608_G08635"/>
<evidence type="ECO:0000313" key="11">
    <source>
        <dbReference type="EMBL" id="KTB06185.1"/>
    </source>
</evidence>
<dbReference type="PANTHER" id="PTHR19957:SF83">
    <property type="entry name" value="SYNTAXIN-16"/>
    <property type="match status" value="1"/>
</dbReference>
<protein>
    <submittedName>
        <fullName evidence="11">t-SNARE affecting a late Golgi compartment protein 2</fullName>
    </submittedName>
</protein>
<dbReference type="SUPFAM" id="SSF47661">
    <property type="entry name" value="t-snare proteins"/>
    <property type="match status" value="1"/>
</dbReference>
<dbReference type="GO" id="GO:0010008">
    <property type="term" value="C:endosome membrane"/>
    <property type="evidence" value="ECO:0007669"/>
    <property type="project" value="EnsemblFungi"/>
</dbReference>
<reference evidence="11 12" key="1">
    <citation type="submission" date="2015-10" db="EMBL/GenBank/DDBJ databases">
        <title>Draft genomes sequences of Candida glabrata isolates 1A, 1B, 2A, 2B, 3A and 3B.</title>
        <authorList>
            <person name="Haavelsrud O.E."/>
            <person name="Gaustad P."/>
        </authorList>
    </citation>
    <scope>NUCLEOTIDE SEQUENCE [LARGE SCALE GENOMIC DNA]</scope>
    <source>
        <strain evidence="11">910700640</strain>
    </source>
</reference>
<dbReference type="CDD" id="cd15845">
    <property type="entry name" value="SNARE_syntaxin16"/>
    <property type="match status" value="1"/>
</dbReference>
<dbReference type="GO" id="GO:0032527">
    <property type="term" value="P:protein exit from endoplasmic reticulum"/>
    <property type="evidence" value="ECO:0007669"/>
    <property type="project" value="EnsemblFungi"/>
</dbReference>
<name>A0A0W0D2Z1_CANGB</name>
<dbReference type="Gene3D" id="1.20.58.70">
    <property type="match status" value="1"/>
</dbReference>
<dbReference type="GO" id="GO:0006675">
    <property type="term" value="P:mannosyl-inositol phosphorylceramide metabolic process"/>
    <property type="evidence" value="ECO:0007669"/>
    <property type="project" value="EnsemblFungi"/>
</dbReference>
<keyword evidence="6 10" id="KW-1133">Transmembrane helix</keyword>
<evidence type="ECO:0000256" key="6">
    <source>
        <dbReference type="ARBA" id="ARBA00022989"/>
    </source>
</evidence>
<dbReference type="SMART" id="SM00397">
    <property type="entry name" value="t_SNARE"/>
    <property type="match status" value="1"/>
</dbReference>